<dbReference type="SUPFAM" id="SSF46689">
    <property type="entry name" value="Homeodomain-like"/>
    <property type="match status" value="1"/>
</dbReference>
<feature type="coiled-coil region" evidence="2">
    <location>
        <begin position="147"/>
        <end position="211"/>
    </location>
</feature>
<name>A0A8J6HHF9_TENMO</name>
<proteinExistence type="predicted"/>
<evidence type="ECO:0000313" key="6">
    <source>
        <dbReference type="EMBL" id="KAH0814453.1"/>
    </source>
</evidence>
<dbReference type="InterPro" id="IPR040676">
    <property type="entry name" value="DUF5641"/>
</dbReference>
<evidence type="ECO:0000259" key="5">
    <source>
        <dbReference type="Pfam" id="PF18701"/>
    </source>
</evidence>
<dbReference type="InterPro" id="IPR002492">
    <property type="entry name" value="Transposase_Tc1-like"/>
</dbReference>
<feature type="compositionally biased region" description="Basic and acidic residues" evidence="3">
    <location>
        <begin position="1"/>
        <end position="28"/>
    </location>
</feature>
<dbReference type="Gene3D" id="3.30.420.10">
    <property type="entry name" value="Ribonuclease H-like superfamily/Ribonuclease H"/>
    <property type="match status" value="2"/>
</dbReference>
<dbReference type="GO" id="GO:0006313">
    <property type="term" value="P:DNA transposition"/>
    <property type="evidence" value="ECO:0007669"/>
    <property type="project" value="InterPro"/>
</dbReference>
<evidence type="ECO:0000256" key="2">
    <source>
        <dbReference type="SAM" id="Coils"/>
    </source>
</evidence>
<feature type="region of interest" description="Disordered" evidence="3">
    <location>
        <begin position="665"/>
        <end position="694"/>
    </location>
</feature>
<feature type="domain" description="Transposase Tc1-like" evidence="4">
    <location>
        <begin position="1290"/>
        <end position="1359"/>
    </location>
</feature>
<accession>A0A8J6HHF9</accession>
<dbReference type="PANTHER" id="PTHR47331:SF5">
    <property type="entry name" value="RIBONUCLEASE H"/>
    <property type="match status" value="1"/>
</dbReference>
<gene>
    <name evidence="6" type="ORF">GEV33_008338</name>
</gene>
<organism evidence="6 7">
    <name type="scientific">Tenebrio molitor</name>
    <name type="common">Yellow mealworm beetle</name>
    <dbReference type="NCBI Taxonomy" id="7067"/>
    <lineage>
        <taxon>Eukaryota</taxon>
        <taxon>Metazoa</taxon>
        <taxon>Ecdysozoa</taxon>
        <taxon>Arthropoda</taxon>
        <taxon>Hexapoda</taxon>
        <taxon>Insecta</taxon>
        <taxon>Pterygota</taxon>
        <taxon>Neoptera</taxon>
        <taxon>Endopterygota</taxon>
        <taxon>Coleoptera</taxon>
        <taxon>Polyphaga</taxon>
        <taxon>Cucujiformia</taxon>
        <taxon>Tenebrionidae</taxon>
        <taxon>Tenebrio</taxon>
    </lineage>
</organism>
<evidence type="ECO:0008006" key="8">
    <source>
        <dbReference type="Google" id="ProtNLM"/>
    </source>
</evidence>
<dbReference type="InterPro" id="IPR009057">
    <property type="entry name" value="Homeodomain-like_sf"/>
</dbReference>
<protein>
    <recommendedName>
        <fullName evidence="8">DUF5641 domain-containing protein</fullName>
    </recommendedName>
</protein>
<feature type="compositionally biased region" description="Basic and acidic residues" evidence="3">
    <location>
        <begin position="35"/>
        <end position="49"/>
    </location>
</feature>
<dbReference type="GO" id="GO:0015074">
    <property type="term" value="P:DNA integration"/>
    <property type="evidence" value="ECO:0007669"/>
    <property type="project" value="InterPro"/>
</dbReference>
<dbReference type="Pfam" id="PF01498">
    <property type="entry name" value="HTH_Tnp_Tc3_2"/>
    <property type="match status" value="1"/>
</dbReference>
<reference evidence="6" key="2">
    <citation type="submission" date="2021-08" db="EMBL/GenBank/DDBJ databases">
        <authorList>
            <person name="Eriksson T."/>
        </authorList>
    </citation>
    <scope>NUCLEOTIDE SEQUENCE</scope>
    <source>
        <strain evidence="6">Stoneville</strain>
        <tissue evidence="6">Whole head</tissue>
    </source>
</reference>
<feature type="compositionally biased region" description="Basic and acidic residues" evidence="3">
    <location>
        <begin position="676"/>
        <end position="692"/>
    </location>
</feature>
<feature type="domain" description="DUF5641" evidence="5">
    <location>
        <begin position="986"/>
        <end position="1064"/>
    </location>
</feature>
<evidence type="ECO:0000256" key="1">
    <source>
        <dbReference type="ARBA" id="ARBA00004123"/>
    </source>
</evidence>
<evidence type="ECO:0000259" key="4">
    <source>
        <dbReference type="Pfam" id="PF01498"/>
    </source>
</evidence>
<evidence type="ECO:0000313" key="7">
    <source>
        <dbReference type="Proteomes" id="UP000719412"/>
    </source>
</evidence>
<dbReference type="EMBL" id="JABDTM020024273">
    <property type="protein sequence ID" value="KAH0814453.1"/>
    <property type="molecule type" value="Genomic_DNA"/>
</dbReference>
<dbReference type="Proteomes" id="UP000719412">
    <property type="component" value="Unassembled WGS sequence"/>
</dbReference>
<reference evidence="6" key="1">
    <citation type="journal article" date="2020" name="J Insects Food Feed">
        <title>The yellow mealworm (Tenebrio molitor) genome: a resource for the emerging insects as food and feed industry.</title>
        <authorList>
            <person name="Eriksson T."/>
            <person name="Andere A."/>
            <person name="Kelstrup H."/>
            <person name="Emery V."/>
            <person name="Picard C."/>
        </authorList>
    </citation>
    <scope>NUCLEOTIDE SEQUENCE</scope>
    <source>
        <strain evidence="6">Stoneville</strain>
        <tissue evidence="6">Whole head</tissue>
    </source>
</reference>
<sequence length="1467" mass="171532">MKTSDSESERDEDYKRKREEGRESEERINPFQKSKKLERSPVKKAMEKMELKEKMKKLEEKMEEQEKRGRKKNIVVTGLDEEECENEKKLEKWMKAELEVEVMVKEIYKINGEKMIVAELESWGEKRKVIENKRKLREKKGKRVYIEDDLTKKERDIQKELKALAKEERQKELRVKEEYKRSSKRYKLLCKEKKEKKRMEEELKMKGIKTEEEVWRYINRDRKKKGEIVSDRITMEEWRKCFSELLGGDENRQEKEKRQHRVGEIEEISREELEQQMRKLKRKKAPGRDGIQNESWIYGTEREIDRSGRRGIICPIYKKGEKDTASNCRGITLLNTAYKVYAMIVEARLMKEMNERDALQTGRRDLGKTYKGVRQGCPLSPSLFAAFIADIEEMFRKGQAGGVVLGKEKVWSLAYADIWCLVKSVMMYGAEIWGWREQEGLEGVQEKYLKWVLGVDRETPGYIVMEETKMDGIRIEAGKRAIRFEERVIERGECRILQKCLKEKKKEIGKGVWKERETYFETNGYAGAEMERMRERGRVMTDELVQRDRDVQVQERRTRIRESRYNGKYEKIITEELPKYLGRESRKERVIIARFRCGNEKRENKYWKEDRNRVCRMCGEKKETIEHLLNECVELRERDENREEILNEDGREIEWMKKVLLRPKGAGHKQTPVVRIGERNRRERERERDRNSGTKQHLFQLVQRACQTSAPRRVLQCVVLVAARSTTVVFIPVVQRGREVVRGGPCKTFGGCCGRLAELCWKQGSPPPWLVRCCCGAVSFPGGGKVNLWENVESLGKSWFAGSIYRSIDLRLRDAITQKHRDSGSKHGETITGLDKMLNGHAYSRAVRAHILTNLILAGIILDEVDLTGKERAETENKLQSLQSLRVDFKAAIENVGETDKSLHPEEILKQSIEFEDKLCDVIASINDIVDKAKAIADAAAIAASTAGADPNDLQPLTPGHFLIGEPLNSFPEYDFTEVPINRLARWEFVERLRQQFWKRWTKEYLTQLQSRSKWKTDAVTTGSLDIGKMVVLAEDNLPPLQWKIGRIVETHPGDDGKIRVVTCVPLKGHSSVRQESDRYLKYNPSTGAVCTVILYIRVPGTMLLLLSTRAYLGPGIRDEGHSFQKMWKWKWKTLMTGKVTELVKGKAEERVEDYLIKNLISSTNRQFYLGQIEAFRLRDEATQEVPLDVPQVAQPDTSRRKRPRNVDQQMLREAKRFLSLSYHLTHEEAVQALALPQDGRSQRYVARVLGSDHSTIVRLAQRHQETGSVDRRPGQGRRRMTSVRDDRFLRLTALRTRHCTARLLQNEMLAARDVEISLQTVRNRLREDNIRARVPARAPQLTRQHRVARLAFAREHVNWDIGDWQTVMFSDESRFCLDANDRRMPVYRRPGERYLQCNFVPNVNYGGEHVWDTLQQRVSGRRMVFRTLQQLEVVLVEEWHNIPQEYIVNLYESMLHRMEAGSIYLR</sequence>
<dbReference type="GO" id="GO:0003677">
    <property type="term" value="F:DNA binding"/>
    <property type="evidence" value="ECO:0007669"/>
    <property type="project" value="InterPro"/>
</dbReference>
<feature type="region of interest" description="Disordered" evidence="3">
    <location>
        <begin position="1"/>
        <end position="49"/>
    </location>
</feature>
<dbReference type="PANTHER" id="PTHR47331">
    <property type="entry name" value="PHD-TYPE DOMAIN-CONTAINING PROTEIN"/>
    <property type="match status" value="1"/>
</dbReference>
<comment type="caution">
    <text evidence="6">The sequence shown here is derived from an EMBL/GenBank/DDBJ whole genome shotgun (WGS) entry which is preliminary data.</text>
</comment>
<keyword evidence="2" id="KW-0175">Coiled coil</keyword>
<comment type="subcellular location">
    <subcellularLocation>
        <location evidence="1">Nucleus</location>
    </subcellularLocation>
</comment>
<dbReference type="GO" id="GO:0005634">
    <property type="term" value="C:nucleus"/>
    <property type="evidence" value="ECO:0007669"/>
    <property type="project" value="UniProtKB-SubCell"/>
</dbReference>
<keyword evidence="7" id="KW-1185">Reference proteome</keyword>
<dbReference type="Pfam" id="PF18701">
    <property type="entry name" value="DUF5641"/>
    <property type="match status" value="1"/>
</dbReference>
<evidence type="ECO:0000256" key="3">
    <source>
        <dbReference type="SAM" id="MobiDB-lite"/>
    </source>
</evidence>
<dbReference type="InterPro" id="IPR036397">
    <property type="entry name" value="RNaseH_sf"/>
</dbReference>